<keyword evidence="4" id="KW-0472">Membrane</keyword>
<dbReference type="Proteomes" id="UP001345691">
    <property type="component" value="Unassembled WGS sequence"/>
</dbReference>
<dbReference type="SUPFAM" id="SSF51905">
    <property type="entry name" value="FAD/NAD(P)-binding domain"/>
    <property type="match status" value="1"/>
</dbReference>
<evidence type="ECO:0000313" key="6">
    <source>
        <dbReference type="Proteomes" id="UP001345691"/>
    </source>
</evidence>
<dbReference type="Gene3D" id="3.50.50.60">
    <property type="entry name" value="FAD/NAD(P)-binding domain"/>
    <property type="match status" value="1"/>
</dbReference>
<feature type="transmembrane region" description="Helical" evidence="4">
    <location>
        <begin position="352"/>
        <end position="376"/>
    </location>
</feature>
<keyword evidence="4" id="KW-0812">Transmembrane</keyword>
<evidence type="ECO:0000256" key="4">
    <source>
        <dbReference type="SAM" id="Phobius"/>
    </source>
</evidence>
<dbReference type="Pfam" id="PF13738">
    <property type="entry name" value="Pyr_redox_3"/>
    <property type="match status" value="1"/>
</dbReference>
<dbReference type="InterPro" id="IPR050346">
    <property type="entry name" value="FMO-like"/>
</dbReference>
<gene>
    <name evidence="5" type="ORF">LTR69_011282</name>
</gene>
<dbReference type="InterPro" id="IPR036188">
    <property type="entry name" value="FAD/NAD-bd_sf"/>
</dbReference>
<keyword evidence="4" id="KW-1133">Transmembrane helix</keyword>
<accession>A0ABR0IWK4</accession>
<feature type="transmembrane region" description="Helical" evidence="4">
    <location>
        <begin position="435"/>
        <end position="453"/>
    </location>
</feature>
<name>A0ABR0IWK4_9EURO</name>
<comment type="caution">
    <text evidence="5">The sequence shown here is derived from an EMBL/GenBank/DDBJ whole genome shotgun (WGS) entry which is preliminary data.</text>
</comment>
<keyword evidence="1" id="KW-0285">Flavoprotein</keyword>
<keyword evidence="2" id="KW-0274">FAD</keyword>
<dbReference type="PANTHER" id="PTHR23023">
    <property type="entry name" value="DIMETHYLANILINE MONOOXYGENASE"/>
    <property type="match status" value="1"/>
</dbReference>
<evidence type="ECO:0000256" key="1">
    <source>
        <dbReference type="ARBA" id="ARBA00022630"/>
    </source>
</evidence>
<dbReference type="EMBL" id="JAVRRF010000052">
    <property type="protein sequence ID" value="KAK5048783.1"/>
    <property type="molecule type" value="Genomic_DNA"/>
</dbReference>
<reference evidence="5 6" key="1">
    <citation type="submission" date="2023-08" db="EMBL/GenBank/DDBJ databases">
        <title>Black Yeasts Isolated from many extreme environments.</title>
        <authorList>
            <person name="Coleine C."/>
            <person name="Stajich J.E."/>
            <person name="Selbmann L."/>
        </authorList>
    </citation>
    <scope>NUCLEOTIDE SEQUENCE [LARGE SCALE GENOMIC DNA]</scope>
    <source>
        <strain evidence="5 6">CCFEE 6328</strain>
    </source>
</reference>
<proteinExistence type="predicted"/>
<evidence type="ECO:0000256" key="3">
    <source>
        <dbReference type="ARBA" id="ARBA00023002"/>
    </source>
</evidence>
<keyword evidence="6" id="KW-1185">Reference proteome</keyword>
<evidence type="ECO:0000313" key="5">
    <source>
        <dbReference type="EMBL" id="KAK5048783.1"/>
    </source>
</evidence>
<evidence type="ECO:0000256" key="2">
    <source>
        <dbReference type="ARBA" id="ARBA00022827"/>
    </source>
</evidence>
<protein>
    <submittedName>
        <fullName evidence="5">Uncharacterized protein</fullName>
    </submittedName>
</protein>
<organism evidence="5 6">
    <name type="scientific">Exophiala sideris</name>
    <dbReference type="NCBI Taxonomy" id="1016849"/>
    <lineage>
        <taxon>Eukaryota</taxon>
        <taxon>Fungi</taxon>
        <taxon>Dikarya</taxon>
        <taxon>Ascomycota</taxon>
        <taxon>Pezizomycotina</taxon>
        <taxon>Eurotiomycetes</taxon>
        <taxon>Chaetothyriomycetidae</taxon>
        <taxon>Chaetothyriales</taxon>
        <taxon>Herpotrichiellaceae</taxon>
        <taxon>Exophiala</taxon>
    </lineage>
</organism>
<sequence>MSAHQFCPSVHPRTRHLNRQQIVGQLRKLWEEYGLDQRTKFNTRVHRVCKDDKGKWVINDVSYGQFDGVIVAIGTCGDPQIPTLPNRERFKGDILHVSQLRGKQVKNKNVLIVCGDQSVMDALEFVATGDAAKAYILARADTCTTPSNRFIDAMLSLDFFDVSTWLSWIPKGPLHLFLYRNLRKISSGNAEVARGSFARAHLATDKVLEFLRSGRAEVLDADILSFEGKRIRFKHRPPGGPRGALGQERLIEADMCVLASGYQAPSLHFLPEDCLQEPYTPPNWYLQAFPPTHMDICAINCAYTDAVGPFGLYHVAVYTRFLLMCLVDPLARPSEKGMKKWVDLSRWFRSMVPSGILLELITSTALVLWFSSVIVFDPFRWKWAGFVLFGVRPGVPMTMVREENRIREDWREIAKLADVAKWLKAKAHKNLVQDFLLSDLLFVSLLVIFLRFFHWK</sequence>
<keyword evidence="3" id="KW-0560">Oxidoreductase</keyword>